<dbReference type="PANTHER" id="PTHR42736">
    <property type="entry name" value="PROTEIN-GLUTAMINE GAMMA-GLUTAMYLTRANSFERASE"/>
    <property type="match status" value="1"/>
</dbReference>
<evidence type="ECO:0000313" key="4">
    <source>
        <dbReference type="EMBL" id="GAA4490581.1"/>
    </source>
</evidence>
<feature type="transmembrane region" description="Helical" evidence="2">
    <location>
        <begin position="147"/>
        <end position="168"/>
    </location>
</feature>
<organism evidence="4 5">
    <name type="scientific">Actinoallomurus oryzae</name>
    <dbReference type="NCBI Taxonomy" id="502180"/>
    <lineage>
        <taxon>Bacteria</taxon>
        <taxon>Bacillati</taxon>
        <taxon>Actinomycetota</taxon>
        <taxon>Actinomycetes</taxon>
        <taxon>Streptosporangiales</taxon>
        <taxon>Thermomonosporaceae</taxon>
        <taxon>Actinoallomurus</taxon>
    </lineage>
</organism>
<accession>A0ABP8PPA1</accession>
<dbReference type="InterPro" id="IPR025403">
    <property type="entry name" value="TgpA-like_C"/>
</dbReference>
<proteinExistence type="predicted"/>
<name>A0ABP8PPA1_9ACTN</name>
<keyword evidence="2" id="KW-0472">Membrane</keyword>
<dbReference type="EMBL" id="BAABHF010000016">
    <property type="protein sequence ID" value="GAA4490581.1"/>
    <property type="molecule type" value="Genomic_DNA"/>
</dbReference>
<dbReference type="SUPFAM" id="SSF54001">
    <property type="entry name" value="Cysteine proteinases"/>
    <property type="match status" value="1"/>
</dbReference>
<feature type="compositionally biased region" description="Low complexity" evidence="1">
    <location>
        <begin position="114"/>
        <end position="123"/>
    </location>
</feature>
<protein>
    <recommendedName>
        <fullName evidence="3">Transglutaminase-like domain-containing protein</fullName>
    </recommendedName>
</protein>
<evidence type="ECO:0000256" key="2">
    <source>
        <dbReference type="SAM" id="Phobius"/>
    </source>
</evidence>
<feature type="region of interest" description="Disordered" evidence="1">
    <location>
        <begin position="655"/>
        <end position="710"/>
    </location>
</feature>
<sequence>MTTPDDVPPPPARGPVDEPPPAPGPAAGPGAGERFGAEAPPADPHRAGAPYNPRSAHDLGTAQGRSTGEGVIINQGLITNQSLGADDGASADQGPTINQGLITNAGVGPGAAQGTGAAEASAGNGPGRPAAKTSPVRRTPAPGPVRLGLALAVTAALAAAAGLGFQRVFALRDIAPVVAVAAVVPVLLSALVSWPRRRSWPLWIAILLTVGGWVLVAGLVLFHGDFGVIGGSLRDSWKAILTTLMPAPGRPELLVLPQVLTWFAAATGAETVLRSRTKAVPALPSVAVFGVALLLGVGGPRSNLPVAAALVGLAAVLILVRGDGRAGRAPAGVAAAVALGLVAMLAGPLLPVAGTPYDPRQSVKAPPPEQRDSVSPLDRVSAWLQTPDQPMFTVHTTAPENWRLAVLDRFDGVTWTSGGNFVAAGNRIPAPTRVTEHRHGTRVDQRFQIQNLPGVWVPAADRPTTVTGLGVTVDPESGVLTSAQPLRTGQTYSVRSTARDYDADELADAEPARDPEALAATALPESPGTTAANAQVPAFHKLAEQITAGQSTGFLRAAKLADYLQKAATYDVSGLPGHTYAQLDYFLTRSKRGTSEQFATAYAVLARSLGLPTRVVVGFRPGIGGDGEFQVRSGDVLVWPEVDFTGLGWVPFYPTPEQRGRSQKSGSVPAGSAQQKLEQAQKNAAAKNKGNGGSTKPKQPTPPPIAKKTPHKATPWWVYAAAAAPLIPIAYLVAVLVLPMLRRRRRRTADTPAERIAGAWEQTVETLHAVGLPRATALTAHEVAGFGGRTVAGTERHLRPLADLVNRAEYAERPPDPAAAEAAWRHTDQIGRLVARAASPVRRAGRRLHPRKLRAR</sequence>
<dbReference type="Pfam" id="PF11992">
    <property type="entry name" value="TgpA_N"/>
    <property type="match status" value="1"/>
</dbReference>
<dbReference type="PANTHER" id="PTHR42736:SF1">
    <property type="entry name" value="PROTEIN-GLUTAMINE GAMMA-GLUTAMYLTRANSFERASE"/>
    <property type="match status" value="1"/>
</dbReference>
<feature type="transmembrane region" description="Helical" evidence="2">
    <location>
        <begin position="304"/>
        <end position="320"/>
    </location>
</feature>
<feature type="transmembrane region" description="Helical" evidence="2">
    <location>
        <begin position="253"/>
        <end position="273"/>
    </location>
</feature>
<feature type="transmembrane region" description="Helical" evidence="2">
    <location>
        <begin position="174"/>
        <end position="194"/>
    </location>
</feature>
<evidence type="ECO:0000259" key="3">
    <source>
        <dbReference type="SMART" id="SM00460"/>
    </source>
</evidence>
<feature type="compositionally biased region" description="Pro residues" evidence="1">
    <location>
        <begin position="1"/>
        <end position="26"/>
    </location>
</feature>
<feature type="region of interest" description="Disordered" evidence="1">
    <location>
        <begin position="84"/>
        <end position="139"/>
    </location>
</feature>
<dbReference type="InterPro" id="IPR021878">
    <property type="entry name" value="TgpA_N"/>
</dbReference>
<dbReference type="InterPro" id="IPR052901">
    <property type="entry name" value="Bact_TGase-like"/>
</dbReference>
<dbReference type="InterPro" id="IPR002931">
    <property type="entry name" value="Transglutaminase-like"/>
</dbReference>
<dbReference type="RefSeq" id="WP_345461388.1">
    <property type="nucleotide sequence ID" value="NZ_BAABHF010000016.1"/>
</dbReference>
<dbReference type="SMART" id="SM00460">
    <property type="entry name" value="TGc"/>
    <property type="match status" value="1"/>
</dbReference>
<keyword evidence="2" id="KW-1133">Transmembrane helix</keyword>
<keyword evidence="2" id="KW-0812">Transmembrane</keyword>
<evidence type="ECO:0000256" key="1">
    <source>
        <dbReference type="SAM" id="MobiDB-lite"/>
    </source>
</evidence>
<dbReference type="Proteomes" id="UP001500503">
    <property type="component" value="Unassembled WGS sequence"/>
</dbReference>
<dbReference type="Pfam" id="PF13559">
    <property type="entry name" value="DUF4129"/>
    <property type="match status" value="1"/>
</dbReference>
<keyword evidence="5" id="KW-1185">Reference proteome</keyword>
<feature type="transmembrane region" description="Helical" evidence="2">
    <location>
        <begin position="332"/>
        <end position="354"/>
    </location>
</feature>
<dbReference type="Pfam" id="PF01841">
    <property type="entry name" value="Transglut_core"/>
    <property type="match status" value="1"/>
</dbReference>
<evidence type="ECO:0000313" key="5">
    <source>
        <dbReference type="Proteomes" id="UP001500503"/>
    </source>
</evidence>
<dbReference type="InterPro" id="IPR038765">
    <property type="entry name" value="Papain-like_cys_pep_sf"/>
</dbReference>
<reference evidence="5" key="1">
    <citation type="journal article" date="2019" name="Int. J. Syst. Evol. Microbiol.">
        <title>The Global Catalogue of Microorganisms (GCM) 10K type strain sequencing project: providing services to taxonomists for standard genome sequencing and annotation.</title>
        <authorList>
            <consortium name="The Broad Institute Genomics Platform"/>
            <consortium name="The Broad Institute Genome Sequencing Center for Infectious Disease"/>
            <person name="Wu L."/>
            <person name="Ma J."/>
        </authorList>
    </citation>
    <scope>NUCLEOTIDE SEQUENCE [LARGE SCALE GENOMIC DNA]</scope>
    <source>
        <strain evidence="5">JCM 17933</strain>
    </source>
</reference>
<gene>
    <name evidence="4" type="ORF">GCM10023191_022970</name>
</gene>
<feature type="compositionally biased region" description="Polar residues" evidence="1">
    <location>
        <begin position="672"/>
        <end position="681"/>
    </location>
</feature>
<feature type="region of interest" description="Disordered" evidence="1">
    <location>
        <begin position="1"/>
        <end position="66"/>
    </location>
</feature>
<feature type="transmembrane region" description="Helical" evidence="2">
    <location>
        <begin position="716"/>
        <end position="738"/>
    </location>
</feature>
<comment type="caution">
    <text evidence="4">The sequence shown here is derived from an EMBL/GenBank/DDBJ whole genome shotgun (WGS) entry which is preliminary data.</text>
</comment>
<dbReference type="Gene3D" id="3.10.620.30">
    <property type="match status" value="1"/>
</dbReference>
<feature type="transmembrane region" description="Helical" evidence="2">
    <location>
        <begin position="201"/>
        <end position="222"/>
    </location>
</feature>
<feature type="domain" description="Transglutaminase-like" evidence="3">
    <location>
        <begin position="587"/>
        <end position="656"/>
    </location>
</feature>
<feature type="transmembrane region" description="Helical" evidence="2">
    <location>
        <begin position="280"/>
        <end position="298"/>
    </location>
</feature>
<feature type="compositionally biased region" description="Polar residues" evidence="1">
    <location>
        <begin position="93"/>
        <end position="102"/>
    </location>
</feature>